<dbReference type="EMBL" id="AMQN01001182">
    <property type="status" value="NOT_ANNOTATED_CDS"/>
    <property type="molecule type" value="Genomic_DNA"/>
</dbReference>
<dbReference type="GO" id="GO:0006790">
    <property type="term" value="P:sulfur compound metabolic process"/>
    <property type="evidence" value="ECO:0007669"/>
    <property type="project" value="TreeGrafter"/>
</dbReference>
<dbReference type="STRING" id="283909.R7UKK7"/>
<dbReference type="Gene3D" id="3.40.50.300">
    <property type="entry name" value="P-loop containing nucleotide triphosphate hydrolases"/>
    <property type="match status" value="1"/>
</dbReference>
<reference evidence="2" key="3">
    <citation type="submission" date="2015-06" db="UniProtKB">
        <authorList>
            <consortium name="EnsemblMetazoa"/>
        </authorList>
    </citation>
    <scope>IDENTIFICATION</scope>
</reference>
<dbReference type="Pfam" id="PF13469">
    <property type="entry name" value="Sulfotransfer_3"/>
    <property type="match status" value="1"/>
</dbReference>
<accession>R7UKK7</accession>
<name>R7UKK7_CAPTE</name>
<evidence type="ECO:0000313" key="3">
    <source>
        <dbReference type="Proteomes" id="UP000014760"/>
    </source>
</evidence>
<organism evidence="1">
    <name type="scientific">Capitella teleta</name>
    <name type="common">Polychaete worm</name>
    <dbReference type="NCBI Taxonomy" id="283909"/>
    <lineage>
        <taxon>Eukaryota</taxon>
        <taxon>Metazoa</taxon>
        <taxon>Spiralia</taxon>
        <taxon>Lophotrochozoa</taxon>
        <taxon>Annelida</taxon>
        <taxon>Polychaeta</taxon>
        <taxon>Sedentaria</taxon>
        <taxon>Scolecida</taxon>
        <taxon>Capitellidae</taxon>
        <taxon>Capitella</taxon>
    </lineage>
</organism>
<evidence type="ECO:0000313" key="2">
    <source>
        <dbReference type="EnsemblMetazoa" id="CapteP168664"/>
    </source>
</evidence>
<keyword evidence="3" id="KW-1185">Reference proteome</keyword>
<dbReference type="OrthoDB" id="5987729at2759"/>
<dbReference type="AlphaFoldDB" id="R7UKK7"/>
<protein>
    <submittedName>
        <fullName evidence="1 2">Uncharacterized protein</fullName>
    </submittedName>
</protein>
<evidence type="ECO:0000313" key="1">
    <source>
        <dbReference type="EMBL" id="ELU06613.1"/>
    </source>
</evidence>
<proteinExistence type="predicted"/>
<dbReference type="Proteomes" id="UP000014760">
    <property type="component" value="Unassembled WGS sequence"/>
</dbReference>
<reference evidence="1 3" key="2">
    <citation type="journal article" date="2013" name="Nature">
        <title>Insights into bilaterian evolution from three spiralian genomes.</title>
        <authorList>
            <person name="Simakov O."/>
            <person name="Marletaz F."/>
            <person name="Cho S.J."/>
            <person name="Edsinger-Gonzales E."/>
            <person name="Havlak P."/>
            <person name="Hellsten U."/>
            <person name="Kuo D.H."/>
            <person name="Larsson T."/>
            <person name="Lv J."/>
            <person name="Arendt D."/>
            <person name="Savage R."/>
            <person name="Osoegawa K."/>
            <person name="de Jong P."/>
            <person name="Grimwood J."/>
            <person name="Chapman J.A."/>
            <person name="Shapiro H."/>
            <person name="Aerts A."/>
            <person name="Otillar R.P."/>
            <person name="Terry A.Y."/>
            <person name="Boore J.L."/>
            <person name="Grigoriev I.V."/>
            <person name="Lindberg D.R."/>
            <person name="Seaver E.C."/>
            <person name="Weisblat D.A."/>
            <person name="Putnam N.H."/>
            <person name="Rokhsar D.S."/>
        </authorList>
    </citation>
    <scope>NUCLEOTIDE SEQUENCE</scope>
    <source>
        <strain evidence="1 3">I ESC-2004</strain>
    </source>
</reference>
<dbReference type="FunCoup" id="R7UKK7">
    <property type="interactions" value="188"/>
</dbReference>
<gene>
    <name evidence="1" type="ORF">CAPTEDRAFT_168664</name>
</gene>
<dbReference type="EMBL" id="KB300511">
    <property type="protein sequence ID" value="ELU06613.1"/>
    <property type="molecule type" value="Genomic_DNA"/>
</dbReference>
<sequence length="326" mass="37760">MGEDSEDDYADEREQQGHGIQKVVLVTPYRGGSTFLGELFNQHPDAFYWFEPLTQIAFDFKHSIKANSPFQYDNGTLRELPGSFSKALRDTLSNILNCRLSEVSQKVLKHYFVTKMDKSKKMAPYRECLNGSNNHEKVKTCLPKLQTKCVTSSLRVIKTIRYLVHMTDDLLKQDPTVKVIHYVRDPRGILLSVWELEKKRGISYDEQMQHASTLCQRLHVDSKAFQRLKTLHPDNFYQQRYEDLSNEPEKFTKDIFRFLDVVYPPSVSDWIEKNTRVDGGRVGGMSVIKRNSSAVASRWHTVLSAEEQMIITSECSQVLKDYKYSI</sequence>
<dbReference type="PANTHER" id="PTHR10704">
    <property type="entry name" value="CARBOHYDRATE SULFOTRANSFERASE"/>
    <property type="match status" value="1"/>
</dbReference>
<dbReference type="HOGENOM" id="CLU_028381_2_0_1"/>
<dbReference type="InterPro" id="IPR051135">
    <property type="entry name" value="Gal/GlcNAc/GalNAc_ST"/>
</dbReference>
<dbReference type="OMA" id="WKENCEN"/>
<dbReference type="PANTHER" id="PTHR10704:SF44">
    <property type="entry name" value="LD35051P-RELATED"/>
    <property type="match status" value="1"/>
</dbReference>
<dbReference type="GO" id="GO:0001517">
    <property type="term" value="F:N-acetylglucosamine 6-O-sulfotransferase activity"/>
    <property type="evidence" value="ECO:0007669"/>
    <property type="project" value="TreeGrafter"/>
</dbReference>
<dbReference type="EnsemblMetazoa" id="CapteT168664">
    <property type="protein sequence ID" value="CapteP168664"/>
    <property type="gene ID" value="CapteG168664"/>
</dbReference>
<dbReference type="GO" id="GO:0006044">
    <property type="term" value="P:N-acetylglucosamine metabolic process"/>
    <property type="evidence" value="ECO:0007669"/>
    <property type="project" value="TreeGrafter"/>
</dbReference>
<reference evidence="3" key="1">
    <citation type="submission" date="2012-12" db="EMBL/GenBank/DDBJ databases">
        <authorList>
            <person name="Hellsten U."/>
            <person name="Grimwood J."/>
            <person name="Chapman J.A."/>
            <person name="Shapiro H."/>
            <person name="Aerts A."/>
            <person name="Otillar R.P."/>
            <person name="Terry A.Y."/>
            <person name="Boore J.L."/>
            <person name="Simakov O."/>
            <person name="Marletaz F."/>
            <person name="Cho S.-J."/>
            <person name="Edsinger-Gonzales E."/>
            <person name="Havlak P."/>
            <person name="Kuo D.-H."/>
            <person name="Larsson T."/>
            <person name="Lv J."/>
            <person name="Arendt D."/>
            <person name="Savage R."/>
            <person name="Osoegawa K."/>
            <person name="de Jong P."/>
            <person name="Lindberg D.R."/>
            <person name="Seaver E.C."/>
            <person name="Weisblat D.A."/>
            <person name="Putnam N.H."/>
            <person name="Grigoriev I.V."/>
            <person name="Rokhsar D.S."/>
        </authorList>
    </citation>
    <scope>NUCLEOTIDE SEQUENCE</scope>
    <source>
        <strain evidence="3">I ESC-2004</strain>
    </source>
</reference>
<dbReference type="InterPro" id="IPR027417">
    <property type="entry name" value="P-loop_NTPase"/>
</dbReference>
<dbReference type="SUPFAM" id="SSF52540">
    <property type="entry name" value="P-loop containing nucleoside triphosphate hydrolases"/>
    <property type="match status" value="1"/>
</dbReference>